<evidence type="ECO:0000313" key="1">
    <source>
        <dbReference type="EMBL" id="MYM37465.1"/>
    </source>
</evidence>
<protein>
    <submittedName>
        <fullName evidence="1">Uncharacterized protein</fullName>
    </submittedName>
</protein>
<proteinExistence type="predicted"/>
<accession>A0ABW9VFK3</accession>
<dbReference type="Proteomes" id="UP000449678">
    <property type="component" value="Unassembled WGS sequence"/>
</dbReference>
<reference evidence="1 2" key="1">
    <citation type="submission" date="2019-12" db="EMBL/GenBank/DDBJ databases">
        <title>Novel species isolated from a subtropical stream in China.</title>
        <authorList>
            <person name="Lu H."/>
        </authorList>
    </citation>
    <scope>NUCLEOTIDE SEQUENCE [LARGE SCALE GENOMIC DNA]</scope>
    <source>
        <strain evidence="1 2">FT94W</strain>
    </source>
</reference>
<organism evidence="1 2">
    <name type="scientific">Duganella lactea</name>
    <dbReference type="NCBI Taxonomy" id="2692173"/>
    <lineage>
        <taxon>Bacteria</taxon>
        <taxon>Pseudomonadati</taxon>
        <taxon>Pseudomonadota</taxon>
        <taxon>Betaproteobacteria</taxon>
        <taxon>Burkholderiales</taxon>
        <taxon>Oxalobacteraceae</taxon>
        <taxon>Telluria group</taxon>
        <taxon>Duganella</taxon>
    </lineage>
</organism>
<sequence>MNESDEIEAALRWFFEICDNPLELAERIEAARSYYRDQTDFADGRWASRDPFEGFDDRMAIILAQAVGDLRDIRTRDLYLAAEALPFLKMIGAHLDLLRRIPGATERARRMLRRREPHPDSGIFELVVALRYARENELLVEFIPEQNRRMADFLIRLADDDPLEEAFKEIHVECKRLRPSEYEKAEEQKAQEILNGINSFVHENKISLCVDVTFTAELKEVPADYLLRRLDAITNSKVLVPGSYPWKDEFGEGVFKAADIAAVERDVADTFLIVGSKLARLLAGGERLEEHFHLICGGTPHSGDPRFIDQIEYGTVVFWRCLAEESVDARARYIRTKLADIDRQVEHAPLAIAHIGMDVERDTKTADLRRERNLVTASSYHPDSQLMEVDLHYFLPRTSEVTGWIIDETVEPCSRNHGPFLENPRVLDGTEENVIRNQPAWRQRVPR</sequence>
<evidence type="ECO:0000313" key="2">
    <source>
        <dbReference type="Proteomes" id="UP000449678"/>
    </source>
</evidence>
<name>A0ABW9VFK3_9BURK</name>
<dbReference type="RefSeq" id="WP_160992776.1">
    <property type="nucleotide sequence ID" value="NZ_WWCO01000031.1"/>
</dbReference>
<keyword evidence="2" id="KW-1185">Reference proteome</keyword>
<gene>
    <name evidence="1" type="ORF">GTP38_24370</name>
</gene>
<dbReference type="EMBL" id="WWCO01000031">
    <property type="protein sequence ID" value="MYM37465.1"/>
    <property type="molecule type" value="Genomic_DNA"/>
</dbReference>
<comment type="caution">
    <text evidence="1">The sequence shown here is derived from an EMBL/GenBank/DDBJ whole genome shotgun (WGS) entry which is preliminary data.</text>
</comment>